<name>A0A4R6Y5E6_9BURK</name>
<feature type="domain" description="DUF2345" evidence="1">
    <location>
        <begin position="2"/>
        <end position="83"/>
    </location>
</feature>
<accession>A0A4R6Y5E6</accession>
<reference evidence="2 3" key="1">
    <citation type="submission" date="2019-03" db="EMBL/GenBank/DDBJ databases">
        <title>Genomic Encyclopedia of Type Strains, Phase IV (KMG-IV): sequencing the most valuable type-strain genomes for metagenomic binning, comparative biology and taxonomic classification.</title>
        <authorList>
            <person name="Goeker M."/>
        </authorList>
    </citation>
    <scope>NUCLEOTIDE SEQUENCE [LARGE SCALE GENOMIC DNA]</scope>
    <source>
        <strain evidence="2 3">DSM 102852</strain>
    </source>
</reference>
<dbReference type="OrthoDB" id="8590234at2"/>
<sequence length="173" mass="19366">QTLGMKLFAAKGKVEIQAQSDNIEIIADKVMKLISAKESIEIAAKKEVLITSGGSYIRLNAGGIEEGTLGNWKAHAGNHNLPGEKSLPFESMPKNYNIQYVFQDDDGNPYANRKYEVWKENGEVIKGVTDAQGQTQVFYSPTSEEYVAHLLFEVEDESDEEHRECCTDRYSNI</sequence>
<feature type="non-terminal residue" evidence="2">
    <location>
        <position position="1"/>
    </location>
</feature>
<protein>
    <submittedName>
        <fullName evidence="2">Uncharacterized protein DUF2345</fullName>
    </submittedName>
</protein>
<keyword evidence="3" id="KW-1185">Reference proteome</keyword>
<evidence type="ECO:0000313" key="2">
    <source>
        <dbReference type="EMBL" id="TDR25019.1"/>
    </source>
</evidence>
<dbReference type="Proteomes" id="UP000294480">
    <property type="component" value="Unassembled WGS sequence"/>
</dbReference>
<proteinExistence type="predicted"/>
<comment type="caution">
    <text evidence="2">The sequence shown here is derived from an EMBL/GenBank/DDBJ whole genome shotgun (WGS) entry which is preliminary data.</text>
</comment>
<dbReference type="EMBL" id="SNZE01000071">
    <property type="protein sequence ID" value="TDR25019.1"/>
    <property type="molecule type" value="Genomic_DNA"/>
</dbReference>
<dbReference type="InterPro" id="IPR018769">
    <property type="entry name" value="VgrG2_DUF2345"/>
</dbReference>
<dbReference type="RefSeq" id="WP_133621667.1">
    <property type="nucleotide sequence ID" value="NZ_SNZE01000071.1"/>
</dbReference>
<organism evidence="2 3">
    <name type="scientific">Hydromonas duriensis</name>
    <dbReference type="NCBI Taxonomy" id="1527608"/>
    <lineage>
        <taxon>Bacteria</taxon>
        <taxon>Pseudomonadati</taxon>
        <taxon>Pseudomonadota</taxon>
        <taxon>Betaproteobacteria</taxon>
        <taxon>Burkholderiales</taxon>
        <taxon>Burkholderiaceae</taxon>
        <taxon>Hydromonas</taxon>
    </lineage>
</organism>
<dbReference type="AlphaFoldDB" id="A0A4R6Y5E6"/>
<dbReference type="Pfam" id="PF10106">
    <property type="entry name" value="DUF2345"/>
    <property type="match status" value="1"/>
</dbReference>
<evidence type="ECO:0000313" key="3">
    <source>
        <dbReference type="Proteomes" id="UP000294480"/>
    </source>
</evidence>
<evidence type="ECO:0000259" key="1">
    <source>
        <dbReference type="Pfam" id="PF10106"/>
    </source>
</evidence>
<gene>
    <name evidence="2" type="ORF">DFR44_1713</name>
</gene>